<dbReference type="Proteomes" id="UP000762676">
    <property type="component" value="Unassembled WGS sequence"/>
</dbReference>
<dbReference type="EMBL" id="BMAT01012656">
    <property type="protein sequence ID" value="GFR96254.1"/>
    <property type="molecule type" value="Genomic_DNA"/>
</dbReference>
<evidence type="ECO:0000313" key="2">
    <source>
        <dbReference type="EMBL" id="GFR96254.1"/>
    </source>
</evidence>
<keyword evidence="3" id="KW-1185">Reference proteome</keyword>
<dbReference type="AlphaFoldDB" id="A0AAV4HF28"/>
<protein>
    <submittedName>
        <fullName evidence="2">Craniofacial development protein 2-like</fullName>
    </submittedName>
</protein>
<evidence type="ECO:0000313" key="3">
    <source>
        <dbReference type="Proteomes" id="UP000762676"/>
    </source>
</evidence>
<accession>A0AAV4HF28</accession>
<proteinExistence type="predicted"/>
<name>A0AAV4HF28_9GAST</name>
<evidence type="ECO:0000256" key="1">
    <source>
        <dbReference type="SAM" id="MobiDB-lite"/>
    </source>
</evidence>
<gene>
    <name evidence="2" type="ORF">ElyMa_006293500</name>
</gene>
<comment type="caution">
    <text evidence="2">The sequence shown here is derived from an EMBL/GenBank/DDBJ whole genome shotgun (WGS) entry which is preliminary data.</text>
</comment>
<organism evidence="2 3">
    <name type="scientific">Elysia marginata</name>
    <dbReference type="NCBI Taxonomy" id="1093978"/>
    <lineage>
        <taxon>Eukaryota</taxon>
        <taxon>Metazoa</taxon>
        <taxon>Spiralia</taxon>
        <taxon>Lophotrochozoa</taxon>
        <taxon>Mollusca</taxon>
        <taxon>Gastropoda</taxon>
        <taxon>Heterobranchia</taxon>
        <taxon>Euthyneura</taxon>
        <taxon>Panpulmonata</taxon>
        <taxon>Sacoglossa</taxon>
        <taxon>Placobranchoidea</taxon>
        <taxon>Plakobranchidae</taxon>
        <taxon>Elysia</taxon>
    </lineage>
</organism>
<sequence>MAGAPAQYKHCASRKQGKLLDRILAKKIMNNQANLKSVNNVREVPSSKAGHDSLGRDRHVRQVNPDRHLTTVRNKIKVEHSDDEIENFYEELNNIKSNLKSQDVKIAMGDFNVKVGNERKEDTIGPHGIGDIKAR</sequence>
<reference evidence="2 3" key="1">
    <citation type="journal article" date="2021" name="Elife">
        <title>Chloroplast acquisition without the gene transfer in kleptoplastic sea slugs, Plakobranchus ocellatus.</title>
        <authorList>
            <person name="Maeda T."/>
            <person name="Takahashi S."/>
            <person name="Yoshida T."/>
            <person name="Shimamura S."/>
            <person name="Takaki Y."/>
            <person name="Nagai Y."/>
            <person name="Toyoda A."/>
            <person name="Suzuki Y."/>
            <person name="Arimoto A."/>
            <person name="Ishii H."/>
            <person name="Satoh N."/>
            <person name="Nishiyama T."/>
            <person name="Hasebe M."/>
            <person name="Maruyama T."/>
            <person name="Minagawa J."/>
            <person name="Obokata J."/>
            <person name="Shigenobu S."/>
        </authorList>
    </citation>
    <scope>NUCLEOTIDE SEQUENCE [LARGE SCALE GENOMIC DNA]</scope>
</reference>
<feature type="region of interest" description="Disordered" evidence="1">
    <location>
        <begin position="40"/>
        <end position="62"/>
    </location>
</feature>